<proteinExistence type="predicted"/>
<feature type="region of interest" description="Disordered" evidence="1">
    <location>
        <begin position="26"/>
        <end position="77"/>
    </location>
</feature>
<gene>
    <name evidence="2" type="ORF">OLEA9_A091832</name>
</gene>
<dbReference type="GO" id="GO:1990904">
    <property type="term" value="C:ribonucleoprotein complex"/>
    <property type="evidence" value="ECO:0007669"/>
    <property type="project" value="UniProtKB-KW"/>
</dbReference>
<organism evidence="2 3">
    <name type="scientific">Olea europaea subsp. europaea</name>
    <dbReference type="NCBI Taxonomy" id="158383"/>
    <lineage>
        <taxon>Eukaryota</taxon>
        <taxon>Viridiplantae</taxon>
        <taxon>Streptophyta</taxon>
        <taxon>Embryophyta</taxon>
        <taxon>Tracheophyta</taxon>
        <taxon>Spermatophyta</taxon>
        <taxon>Magnoliopsida</taxon>
        <taxon>eudicotyledons</taxon>
        <taxon>Gunneridae</taxon>
        <taxon>Pentapetalae</taxon>
        <taxon>asterids</taxon>
        <taxon>lamiids</taxon>
        <taxon>Lamiales</taxon>
        <taxon>Oleaceae</taxon>
        <taxon>Oleeae</taxon>
        <taxon>Olea</taxon>
    </lineage>
</organism>
<sequence length="119" mass="13248">MQNFPFYDKPIRIQYSKSKSDCIAKAEGTYDKKKKREEKAERKMRGREGPQTATGNGPSADINGGPPASSWQAKLGTRSRCGAKQHTLYTKFTSSVAMQALQGFKITPQNPMAITYVKK</sequence>
<name>A0A8S0R449_OLEEU</name>
<accession>A0A8S0R449</accession>
<dbReference type="Proteomes" id="UP000594638">
    <property type="component" value="Unassembled WGS sequence"/>
</dbReference>
<evidence type="ECO:0000313" key="2">
    <source>
        <dbReference type="EMBL" id="CAA2972848.1"/>
    </source>
</evidence>
<protein>
    <submittedName>
        <fullName evidence="2">U2 small nuclear ribonucleoprotein B</fullName>
    </submittedName>
</protein>
<evidence type="ECO:0000256" key="1">
    <source>
        <dbReference type="SAM" id="MobiDB-lite"/>
    </source>
</evidence>
<evidence type="ECO:0000313" key="3">
    <source>
        <dbReference type="Proteomes" id="UP000594638"/>
    </source>
</evidence>
<dbReference type="Gramene" id="OE9A091832T2">
    <property type="protein sequence ID" value="OE9A091832C2"/>
    <property type="gene ID" value="OE9A091832"/>
</dbReference>
<reference evidence="2 3" key="1">
    <citation type="submission" date="2019-12" db="EMBL/GenBank/DDBJ databases">
        <authorList>
            <person name="Alioto T."/>
            <person name="Alioto T."/>
            <person name="Gomez Garrido J."/>
        </authorList>
    </citation>
    <scope>NUCLEOTIDE SEQUENCE [LARGE SCALE GENOMIC DNA]</scope>
</reference>
<dbReference type="EMBL" id="CACTIH010002071">
    <property type="protein sequence ID" value="CAA2972848.1"/>
    <property type="molecule type" value="Genomic_DNA"/>
</dbReference>
<keyword evidence="3" id="KW-1185">Reference proteome</keyword>
<dbReference type="OrthoDB" id="277802at2759"/>
<dbReference type="AlphaFoldDB" id="A0A8S0R449"/>
<feature type="compositionally biased region" description="Basic and acidic residues" evidence="1">
    <location>
        <begin position="26"/>
        <end position="48"/>
    </location>
</feature>
<keyword evidence="2" id="KW-0687">Ribonucleoprotein</keyword>
<comment type="caution">
    <text evidence="2">The sequence shown here is derived from an EMBL/GenBank/DDBJ whole genome shotgun (WGS) entry which is preliminary data.</text>
</comment>